<keyword evidence="1" id="KW-0812">Transmembrane</keyword>
<feature type="transmembrane region" description="Helical" evidence="1">
    <location>
        <begin position="6"/>
        <end position="23"/>
    </location>
</feature>
<accession>A0A915IZT3</accession>
<protein>
    <submittedName>
        <fullName evidence="3">Uncharacterized protein</fullName>
    </submittedName>
</protein>
<evidence type="ECO:0000313" key="2">
    <source>
        <dbReference type="Proteomes" id="UP000887565"/>
    </source>
</evidence>
<reference evidence="3" key="1">
    <citation type="submission" date="2022-11" db="UniProtKB">
        <authorList>
            <consortium name="WormBaseParasite"/>
        </authorList>
    </citation>
    <scope>IDENTIFICATION</scope>
</reference>
<organism evidence="2 3">
    <name type="scientific">Romanomermis culicivorax</name>
    <name type="common">Nematode worm</name>
    <dbReference type="NCBI Taxonomy" id="13658"/>
    <lineage>
        <taxon>Eukaryota</taxon>
        <taxon>Metazoa</taxon>
        <taxon>Ecdysozoa</taxon>
        <taxon>Nematoda</taxon>
        <taxon>Enoplea</taxon>
        <taxon>Dorylaimia</taxon>
        <taxon>Mermithida</taxon>
        <taxon>Mermithoidea</taxon>
        <taxon>Mermithidae</taxon>
        <taxon>Romanomermis</taxon>
    </lineage>
</organism>
<dbReference type="WBParaSite" id="nRc.2.0.1.t18942-RA">
    <property type="protein sequence ID" value="nRc.2.0.1.t18942-RA"/>
    <property type="gene ID" value="nRc.2.0.1.g18942"/>
</dbReference>
<keyword evidence="1" id="KW-0472">Membrane</keyword>
<keyword evidence="1" id="KW-1133">Transmembrane helix</keyword>
<name>A0A915IZT3_ROMCU</name>
<dbReference type="Proteomes" id="UP000887565">
    <property type="component" value="Unplaced"/>
</dbReference>
<evidence type="ECO:0000313" key="3">
    <source>
        <dbReference type="WBParaSite" id="nRc.2.0.1.t18942-RA"/>
    </source>
</evidence>
<sequence length="50" mass="5844">MTSRITYSLSVILPIIAMAIRSCHSSMMMRSRPHQRLLVQRPHLLQQLQL</sequence>
<proteinExistence type="predicted"/>
<keyword evidence="2" id="KW-1185">Reference proteome</keyword>
<evidence type="ECO:0000256" key="1">
    <source>
        <dbReference type="SAM" id="Phobius"/>
    </source>
</evidence>
<dbReference type="AlphaFoldDB" id="A0A915IZT3"/>